<reference evidence="1" key="1">
    <citation type="submission" date="2014-12" db="EMBL/GenBank/DDBJ databases">
        <title>Insight into the proteome of Arion vulgaris.</title>
        <authorList>
            <person name="Aradska J."/>
            <person name="Bulat T."/>
            <person name="Smidak R."/>
            <person name="Sarate P."/>
            <person name="Gangsoo J."/>
            <person name="Sialana F."/>
            <person name="Bilban M."/>
            <person name="Lubec G."/>
        </authorList>
    </citation>
    <scope>NUCLEOTIDE SEQUENCE</scope>
    <source>
        <tissue evidence="1">Skin</tissue>
    </source>
</reference>
<organism evidence="1">
    <name type="scientific">Arion vulgaris</name>
    <dbReference type="NCBI Taxonomy" id="1028688"/>
    <lineage>
        <taxon>Eukaryota</taxon>
        <taxon>Metazoa</taxon>
        <taxon>Spiralia</taxon>
        <taxon>Lophotrochozoa</taxon>
        <taxon>Mollusca</taxon>
        <taxon>Gastropoda</taxon>
        <taxon>Heterobranchia</taxon>
        <taxon>Euthyneura</taxon>
        <taxon>Panpulmonata</taxon>
        <taxon>Eupulmonata</taxon>
        <taxon>Stylommatophora</taxon>
        <taxon>Helicina</taxon>
        <taxon>Arionoidea</taxon>
        <taxon>Arionidae</taxon>
        <taxon>Arion</taxon>
    </lineage>
</organism>
<gene>
    <name evidence="1" type="primary">ORF50381</name>
</gene>
<feature type="non-terminal residue" evidence="1">
    <location>
        <position position="1"/>
    </location>
</feature>
<sequence>AILLAGGKPFLRRGIELFGAIPGFNDLNPLALNPLWGLLTLLRHREVFVAMRYGVHLSLQKYLVRYQHGEIKLFF</sequence>
<name>A0A0B6Z5W2_9EUPU</name>
<dbReference type="EMBL" id="HACG01017149">
    <property type="protein sequence ID" value="CEK64014.1"/>
    <property type="molecule type" value="Transcribed_RNA"/>
</dbReference>
<proteinExistence type="predicted"/>
<dbReference type="AlphaFoldDB" id="A0A0B6Z5W2"/>
<evidence type="ECO:0000313" key="1">
    <source>
        <dbReference type="EMBL" id="CEK64014.1"/>
    </source>
</evidence>
<accession>A0A0B6Z5W2</accession>
<protein>
    <submittedName>
        <fullName evidence="1">Uncharacterized protein</fullName>
    </submittedName>
</protein>